<dbReference type="InterPro" id="IPR003439">
    <property type="entry name" value="ABC_transporter-like_ATP-bd"/>
</dbReference>
<dbReference type="InterPro" id="IPR003593">
    <property type="entry name" value="AAA+_ATPase"/>
</dbReference>
<dbReference type="RefSeq" id="WP_084339240.1">
    <property type="nucleotide sequence ID" value="NZ_FNFD01000025.1"/>
</dbReference>
<accession>A0A1G9LKQ0</accession>
<gene>
    <name evidence="6" type="ORF">SAMN05216186_12543</name>
</gene>
<sequence>MIRCLGLQWGPAGRPLTPPLDLPLPAGSLTAITGANGSGKSSLLKVLAGLHKPLAGQLRLAVPSLGGVGYLAQQQSFDRQFPIDLLGLVAAGSWRSRLSRIERRRRLDQALANWSLDGLQDRPLQALSGGELQRALLARLELTEAPLLLLDEPAAALDDAGQALLWQQIARWQREGRTQLVVCHDLDAVRRYFPNNLQIAADGCLFTSNSRDSFSMRGLRVA</sequence>
<dbReference type="EMBL" id="FNFD01000025">
    <property type="protein sequence ID" value="SDL62357.1"/>
    <property type="molecule type" value="Genomic_DNA"/>
</dbReference>
<evidence type="ECO:0000313" key="6">
    <source>
        <dbReference type="EMBL" id="SDL62357.1"/>
    </source>
</evidence>
<evidence type="ECO:0000256" key="4">
    <source>
        <dbReference type="ARBA" id="ARBA00022840"/>
    </source>
</evidence>
<dbReference type="Gene3D" id="3.40.50.300">
    <property type="entry name" value="P-loop containing nucleotide triphosphate hydrolases"/>
    <property type="match status" value="1"/>
</dbReference>
<feature type="domain" description="ABC transporter" evidence="5">
    <location>
        <begin position="2"/>
        <end position="219"/>
    </location>
</feature>
<proteinExistence type="inferred from homology"/>
<dbReference type="PANTHER" id="PTHR42734">
    <property type="entry name" value="METAL TRANSPORT SYSTEM ATP-BINDING PROTEIN TM_0124-RELATED"/>
    <property type="match status" value="1"/>
</dbReference>
<keyword evidence="4 6" id="KW-0067">ATP-binding</keyword>
<comment type="similarity">
    <text evidence="1">Belongs to the ABC transporter superfamily.</text>
</comment>
<reference evidence="6 7" key="1">
    <citation type="submission" date="2016-10" db="EMBL/GenBank/DDBJ databases">
        <authorList>
            <person name="de Groot N.N."/>
        </authorList>
    </citation>
    <scope>NUCLEOTIDE SEQUENCE [LARGE SCALE GENOMIC DNA]</scope>
    <source>
        <strain evidence="6 7">JCM 21544</strain>
    </source>
</reference>
<protein>
    <submittedName>
        <fullName evidence="6">Zinc/manganese transport system ATP-binding protein</fullName>
    </submittedName>
</protein>
<dbReference type="InterPro" id="IPR027417">
    <property type="entry name" value="P-loop_NTPase"/>
</dbReference>
<dbReference type="Pfam" id="PF00005">
    <property type="entry name" value="ABC_tran"/>
    <property type="match status" value="1"/>
</dbReference>
<evidence type="ECO:0000256" key="1">
    <source>
        <dbReference type="ARBA" id="ARBA00005417"/>
    </source>
</evidence>
<dbReference type="SUPFAM" id="SSF52540">
    <property type="entry name" value="P-loop containing nucleoside triphosphate hydrolases"/>
    <property type="match status" value="1"/>
</dbReference>
<organism evidence="6 7">
    <name type="scientific">Pseudomonas indica</name>
    <dbReference type="NCBI Taxonomy" id="137658"/>
    <lineage>
        <taxon>Bacteria</taxon>
        <taxon>Pseudomonadati</taxon>
        <taxon>Pseudomonadota</taxon>
        <taxon>Gammaproteobacteria</taxon>
        <taxon>Pseudomonadales</taxon>
        <taxon>Pseudomonadaceae</taxon>
        <taxon>Pseudomonas</taxon>
    </lineage>
</organism>
<dbReference type="PANTHER" id="PTHR42734:SF5">
    <property type="entry name" value="IRON TRANSPORT SYSTEM ATP-BINDING PROTEIN HI_0361-RELATED"/>
    <property type="match status" value="1"/>
</dbReference>
<keyword evidence="3" id="KW-0547">Nucleotide-binding</keyword>
<dbReference type="PROSITE" id="PS50893">
    <property type="entry name" value="ABC_TRANSPORTER_2"/>
    <property type="match status" value="1"/>
</dbReference>
<evidence type="ECO:0000259" key="5">
    <source>
        <dbReference type="PROSITE" id="PS50893"/>
    </source>
</evidence>
<dbReference type="Proteomes" id="UP000198706">
    <property type="component" value="Unassembled WGS sequence"/>
</dbReference>
<dbReference type="GO" id="GO:0016887">
    <property type="term" value="F:ATP hydrolysis activity"/>
    <property type="evidence" value="ECO:0007669"/>
    <property type="project" value="InterPro"/>
</dbReference>
<keyword evidence="7" id="KW-1185">Reference proteome</keyword>
<keyword evidence="2" id="KW-0813">Transport</keyword>
<evidence type="ECO:0000256" key="2">
    <source>
        <dbReference type="ARBA" id="ARBA00022448"/>
    </source>
</evidence>
<name>A0A1G9LKQ0_9PSED</name>
<evidence type="ECO:0000256" key="3">
    <source>
        <dbReference type="ARBA" id="ARBA00022741"/>
    </source>
</evidence>
<dbReference type="AlphaFoldDB" id="A0A1G9LKQ0"/>
<dbReference type="InterPro" id="IPR050153">
    <property type="entry name" value="Metal_Ion_Import_ABC"/>
</dbReference>
<dbReference type="SMART" id="SM00382">
    <property type="entry name" value="AAA"/>
    <property type="match status" value="1"/>
</dbReference>
<evidence type="ECO:0000313" key="7">
    <source>
        <dbReference type="Proteomes" id="UP000198706"/>
    </source>
</evidence>
<dbReference type="STRING" id="137658.SAMN05216186_12543"/>
<dbReference type="GO" id="GO:0005524">
    <property type="term" value="F:ATP binding"/>
    <property type="evidence" value="ECO:0007669"/>
    <property type="project" value="UniProtKB-KW"/>
</dbReference>